<reference evidence="3" key="2">
    <citation type="submission" date="2016-05" db="EMBL/GenBank/DDBJ databases">
        <title>Comparative analysis highlights variable genome content of wheat rusts and divergence of the mating loci.</title>
        <authorList>
            <person name="Cuomo C.A."/>
            <person name="Bakkeren G."/>
            <person name="Szabo L."/>
            <person name="Khalil H."/>
            <person name="Joly D."/>
            <person name="Goldberg J."/>
            <person name="Young S."/>
            <person name="Zeng Q."/>
            <person name="Fellers J."/>
        </authorList>
    </citation>
    <scope>NUCLEOTIDE SEQUENCE [LARGE SCALE GENOMIC DNA]</scope>
    <source>
        <strain evidence="3">1-1 BBBD Race 1</strain>
    </source>
</reference>
<dbReference type="VEuPathDB" id="FungiDB:PTTG_28102"/>
<evidence type="ECO:0000259" key="2">
    <source>
        <dbReference type="Pfam" id="PF18802"/>
    </source>
</evidence>
<accession>A0A180GF12</accession>
<organism evidence="3">
    <name type="scientific">Puccinia triticina (isolate 1-1 / race 1 (BBBD))</name>
    <name type="common">Brown leaf rust fungus</name>
    <dbReference type="NCBI Taxonomy" id="630390"/>
    <lineage>
        <taxon>Eukaryota</taxon>
        <taxon>Fungi</taxon>
        <taxon>Dikarya</taxon>
        <taxon>Basidiomycota</taxon>
        <taxon>Pucciniomycotina</taxon>
        <taxon>Pucciniomycetes</taxon>
        <taxon>Pucciniales</taxon>
        <taxon>Pucciniaceae</taxon>
        <taxon>Puccinia</taxon>
    </lineage>
</organism>
<dbReference type="PANTHER" id="PTHR33096:SF1">
    <property type="entry name" value="CXC1-LIKE CYSTEINE CLUSTER ASSOCIATED WITH KDZ TRANSPOSASES DOMAIN-CONTAINING PROTEIN"/>
    <property type="match status" value="1"/>
</dbReference>
<keyword evidence="5" id="KW-1185">Reference proteome</keyword>
<dbReference type="InterPro" id="IPR040521">
    <property type="entry name" value="KDZ"/>
</dbReference>
<proteinExistence type="predicted"/>
<evidence type="ECO:0000256" key="1">
    <source>
        <dbReference type="SAM" id="MobiDB-lite"/>
    </source>
</evidence>
<dbReference type="AlphaFoldDB" id="A0A180GF12"/>
<dbReference type="EMBL" id="ADAS02000088">
    <property type="protein sequence ID" value="OAV91038.1"/>
    <property type="molecule type" value="Genomic_DNA"/>
</dbReference>
<dbReference type="Proteomes" id="UP000005240">
    <property type="component" value="Unassembled WGS sequence"/>
</dbReference>
<reference evidence="4" key="4">
    <citation type="submission" date="2025-05" db="UniProtKB">
        <authorList>
            <consortium name="EnsemblFungi"/>
        </authorList>
    </citation>
    <scope>IDENTIFICATION</scope>
    <source>
        <strain evidence="4">isolate 1-1 / race 1 (BBBD)</strain>
    </source>
</reference>
<dbReference type="InterPro" id="IPR041320">
    <property type="entry name" value="CxC1"/>
</dbReference>
<dbReference type="Pfam" id="PF18802">
    <property type="entry name" value="CxC1"/>
    <property type="match status" value="1"/>
</dbReference>
<feature type="compositionally biased region" description="Basic and acidic residues" evidence="1">
    <location>
        <begin position="55"/>
        <end position="66"/>
    </location>
</feature>
<feature type="region of interest" description="Disordered" evidence="1">
    <location>
        <begin position="43"/>
        <end position="77"/>
    </location>
</feature>
<feature type="domain" description="CxC1-like cysteine cluster associated with KDZ transposases" evidence="2">
    <location>
        <begin position="131"/>
        <end position="230"/>
    </location>
</feature>
<name>A0A180GF12_PUCT1</name>
<dbReference type="Pfam" id="PF18758">
    <property type="entry name" value="KDZ"/>
    <property type="match status" value="1"/>
</dbReference>
<protein>
    <submittedName>
        <fullName evidence="4">CxC1 domain-containing protein</fullName>
    </submittedName>
</protein>
<dbReference type="EnsemblFungi" id="PTTG_28102-t43_1">
    <property type="protein sequence ID" value="PTTG_28102-t43_1-p1"/>
    <property type="gene ID" value="PTTG_28102"/>
</dbReference>
<evidence type="ECO:0000313" key="5">
    <source>
        <dbReference type="Proteomes" id="UP000005240"/>
    </source>
</evidence>
<gene>
    <name evidence="3" type="ORF">PTTG_28102</name>
</gene>
<reference evidence="4 5" key="3">
    <citation type="journal article" date="2017" name="G3 (Bethesda)">
        <title>Comparative analysis highlights variable genome content of wheat rusts and divergence of the mating loci.</title>
        <authorList>
            <person name="Cuomo C.A."/>
            <person name="Bakkeren G."/>
            <person name="Khalil H.B."/>
            <person name="Panwar V."/>
            <person name="Joly D."/>
            <person name="Linning R."/>
            <person name="Sakthikumar S."/>
            <person name="Song X."/>
            <person name="Adiconis X."/>
            <person name="Fan L."/>
            <person name="Goldberg J.M."/>
            <person name="Levin J.Z."/>
            <person name="Young S."/>
            <person name="Zeng Q."/>
            <person name="Anikster Y."/>
            <person name="Bruce M."/>
            <person name="Wang M."/>
            <person name="Yin C."/>
            <person name="McCallum B."/>
            <person name="Szabo L.J."/>
            <person name="Hulbert S."/>
            <person name="Chen X."/>
            <person name="Fellers J.P."/>
        </authorList>
    </citation>
    <scope>NUCLEOTIDE SEQUENCE</scope>
    <source>
        <strain evidence="4">isolate 1-1 / race 1 (BBBD)</strain>
        <strain evidence="5">Isolate 1-1 / race 1 (BBBD)</strain>
    </source>
</reference>
<dbReference type="PANTHER" id="PTHR33096">
    <property type="entry name" value="CXC2 DOMAIN-CONTAINING PROTEIN"/>
    <property type="match status" value="1"/>
</dbReference>
<reference evidence="3" key="1">
    <citation type="submission" date="2009-11" db="EMBL/GenBank/DDBJ databases">
        <authorList>
            <consortium name="The Broad Institute Genome Sequencing Platform"/>
            <person name="Ward D."/>
            <person name="Feldgarden M."/>
            <person name="Earl A."/>
            <person name="Young S.K."/>
            <person name="Zeng Q."/>
            <person name="Koehrsen M."/>
            <person name="Alvarado L."/>
            <person name="Berlin A."/>
            <person name="Bochicchio J."/>
            <person name="Borenstein D."/>
            <person name="Chapman S.B."/>
            <person name="Chen Z."/>
            <person name="Engels R."/>
            <person name="Freedman E."/>
            <person name="Gellesch M."/>
            <person name="Goldberg J."/>
            <person name="Griggs A."/>
            <person name="Gujja S."/>
            <person name="Heilman E."/>
            <person name="Heiman D."/>
            <person name="Hepburn T."/>
            <person name="Howarth C."/>
            <person name="Jen D."/>
            <person name="Larson L."/>
            <person name="Lewis B."/>
            <person name="Mehta T."/>
            <person name="Park D."/>
            <person name="Pearson M."/>
            <person name="Roberts A."/>
            <person name="Saif S."/>
            <person name="Shea T."/>
            <person name="Shenoy N."/>
            <person name="Sisk P."/>
            <person name="Stolte C."/>
            <person name="Sykes S."/>
            <person name="Thomson T."/>
            <person name="Walk T."/>
            <person name="White J."/>
            <person name="Yandava C."/>
            <person name="Izard J."/>
            <person name="Baranova O.V."/>
            <person name="Blanton J.M."/>
            <person name="Tanner A.C."/>
            <person name="Dewhirst F.E."/>
            <person name="Haas B."/>
            <person name="Nusbaum C."/>
            <person name="Birren B."/>
        </authorList>
    </citation>
    <scope>NUCLEOTIDE SEQUENCE [LARGE SCALE GENOMIC DNA]</scope>
    <source>
        <strain evidence="3">1-1 BBBD Race 1</strain>
    </source>
</reference>
<dbReference type="STRING" id="630390.A0A180GF12"/>
<evidence type="ECO:0000313" key="4">
    <source>
        <dbReference type="EnsemblFungi" id="PTTG_28102-t43_1-p1"/>
    </source>
</evidence>
<dbReference type="OrthoDB" id="3364670at2759"/>
<sequence>MTKRRMTLRVPVRRGDALRRLANHHRDIGALQRLRGHEAAVRQAQEDPTANFYDRPGDAESFENHEQQSSADEKEEGDWVNLLRPEEPDEIDKAIQSNLERLRQEALQVNWDSLLDSLHATYMTQKMRTKNWTTPESYDTFNSCECVPQRRTIDLIDVYGQRREDFAFCSCTSDAIRLLQSGYLPGSPIRPVTAFSLPLLILHNSLWNHCNVGALPFMNALREYLEPRSQRLKVRNSNNARELRKPFSAAVDIYRELEDRTVRLMFSVLRLTPQQILACQSCPACFGPEPTNHKVYPSSTKNRLIICLDGNFQHRHHSKASRDYDRIQTPSIFLPPSNIQDMTAKIRELECQKKPDEKKDRCTESHKAADDKRNQSTWKGCDDTGLMGCCCRHDNAIYMANISKSGEQRYRPVGILYDIGCSLDKFMRIRDLMKEHRQRIQFATSIFHSYAHEWSCQVDYNPRLNTGWGMSDGEGLERMWSFLSRLIGPLRYSTRNHRLGSLAHLLKHHNFRSINCLPRWLKRKFNNALKRRRLVQKDLSELLGKPNPHSSSRRCYTRRFFRKQWEHQRKFKNESTADHEDRNEKLVSLCKREAAIEAMRKRLSESYQYLTNAEEVNELFDKIRSEAEKLEQEWIDLTEGGHPAPESEEKKLLLLLWSAKANLFAEAVELRAERQPIVESRTMGRHLGTKLQQKILKAIQGRRAAVNKLIATFNTTFEKYITKYPQQRVADQSSYPLTYEAFSKMPLDDRFWNDGLYYRSDAPWAIDSDVQSGIHGVLLLDRIREEFELIAQELFRAMAWALALYDHLRNYITYIRTRANQLQEGESDVELDHIDGLDLGNCSREEKLRLINRELQSLLYDHGLLIQDWSLDIAWLWNQCEKMENGDGGDLLNRWVALLDQIVVDQHIHTKSSRHTSSYGRCGDSGGGCCAGSACR</sequence>
<evidence type="ECO:0000313" key="3">
    <source>
        <dbReference type="EMBL" id="OAV91038.1"/>
    </source>
</evidence>